<dbReference type="InterPro" id="IPR036097">
    <property type="entry name" value="HisK_dim/P_sf"/>
</dbReference>
<evidence type="ECO:0000256" key="2">
    <source>
        <dbReference type="ARBA" id="ARBA00012438"/>
    </source>
</evidence>
<dbReference type="GO" id="GO:0015276">
    <property type="term" value="F:ligand-gated monoatomic ion channel activity"/>
    <property type="evidence" value="ECO:0007669"/>
    <property type="project" value="InterPro"/>
</dbReference>
<dbReference type="SUPFAM" id="SSF47384">
    <property type="entry name" value="Homodimeric domain of signal transducing histidine kinase"/>
    <property type="match status" value="1"/>
</dbReference>
<keyword evidence="13" id="KW-0812">Transmembrane</keyword>
<dbReference type="PROSITE" id="PS50110">
    <property type="entry name" value="RESPONSE_REGULATORY"/>
    <property type="match status" value="1"/>
</dbReference>
<evidence type="ECO:0000256" key="13">
    <source>
        <dbReference type="SAM" id="Phobius"/>
    </source>
</evidence>
<accession>A0A1G9W9H8</accession>
<dbReference type="SUPFAM" id="SSF52172">
    <property type="entry name" value="CheY-like"/>
    <property type="match status" value="1"/>
</dbReference>
<dbReference type="PANTHER" id="PTHR45339">
    <property type="entry name" value="HYBRID SIGNAL TRANSDUCTION HISTIDINE KINASE J"/>
    <property type="match status" value="1"/>
</dbReference>
<feature type="transmembrane region" description="Helical" evidence="13">
    <location>
        <begin position="521"/>
        <end position="539"/>
    </location>
</feature>
<keyword evidence="8" id="KW-0902">Two-component regulatory system</keyword>
<keyword evidence="3 11" id="KW-0597">Phosphoprotein</keyword>
<dbReference type="Pfam" id="PF02518">
    <property type="entry name" value="HATPase_c"/>
    <property type="match status" value="1"/>
</dbReference>
<dbReference type="InterPro" id="IPR003594">
    <property type="entry name" value="HATPase_dom"/>
</dbReference>
<dbReference type="Proteomes" id="UP000182146">
    <property type="component" value="Unassembled WGS sequence"/>
</dbReference>
<organism evidence="16 17">
    <name type="scientific">Geoalkalibacter ferrihydriticus</name>
    <dbReference type="NCBI Taxonomy" id="392333"/>
    <lineage>
        <taxon>Bacteria</taxon>
        <taxon>Pseudomonadati</taxon>
        <taxon>Thermodesulfobacteriota</taxon>
        <taxon>Desulfuromonadia</taxon>
        <taxon>Desulfuromonadales</taxon>
        <taxon>Geoalkalibacteraceae</taxon>
        <taxon>Geoalkalibacter</taxon>
    </lineage>
</organism>
<keyword evidence="13" id="KW-0472">Membrane</keyword>
<dbReference type="FunFam" id="1.10.287.130:FF:000002">
    <property type="entry name" value="Two-component osmosensing histidine kinase"/>
    <property type="match status" value="1"/>
</dbReference>
<evidence type="ECO:0000256" key="7">
    <source>
        <dbReference type="ARBA" id="ARBA00022840"/>
    </source>
</evidence>
<dbReference type="Gene3D" id="3.40.50.2300">
    <property type="match status" value="1"/>
</dbReference>
<dbReference type="Gene3D" id="3.30.565.10">
    <property type="entry name" value="Histidine kinase-like ATPase, C-terminal domain"/>
    <property type="match status" value="1"/>
</dbReference>
<dbReference type="SMART" id="SM00388">
    <property type="entry name" value="HisKA"/>
    <property type="match status" value="1"/>
</dbReference>
<feature type="domain" description="Response regulatory" evidence="15">
    <location>
        <begin position="863"/>
        <end position="982"/>
    </location>
</feature>
<evidence type="ECO:0000256" key="3">
    <source>
        <dbReference type="ARBA" id="ARBA00022553"/>
    </source>
</evidence>
<dbReference type="SMART" id="SM00062">
    <property type="entry name" value="PBPb"/>
    <property type="match status" value="2"/>
</dbReference>
<comment type="subunit">
    <text evidence="9">At low DSF concentrations, interacts with RpfF.</text>
</comment>
<dbReference type="SUPFAM" id="SSF55874">
    <property type="entry name" value="ATPase domain of HSP90 chaperone/DNA topoisomerase II/histidine kinase"/>
    <property type="match status" value="1"/>
</dbReference>
<dbReference type="CDD" id="cd00082">
    <property type="entry name" value="HisKA"/>
    <property type="match status" value="1"/>
</dbReference>
<dbReference type="EMBL" id="FNGU01000010">
    <property type="protein sequence ID" value="SDM80937.1"/>
    <property type="molecule type" value="Genomic_DNA"/>
</dbReference>
<dbReference type="SUPFAM" id="SSF53850">
    <property type="entry name" value="Periplasmic binding protein-like II"/>
    <property type="match status" value="2"/>
</dbReference>
<dbReference type="SMART" id="SM00448">
    <property type="entry name" value="REC"/>
    <property type="match status" value="1"/>
</dbReference>
<dbReference type="InterPro" id="IPR003661">
    <property type="entry name" value="HisK_dim/P_dom"/>
</dbReference>
<reference evidence="16 17" key="1">
    <citation type="submission" date="2016-10" db="EMBL/GenBank/DDBJ databases">
        <authorList>
            <person name="de Groot N.N."/>
        </authorList>
    </citation>
    <scope>NUCLEOTIDE SEQUENCE [LARGE SCALE GENOMIC DNA]</scope>
    <source>
        <strain evidence="16 17">DSM 17813</strain>
    </source>
</reference>
<dbReference type="PANTHER" id="PTHR45339:SF1">
    <property type="entry name" value="HYBRID SIGNAL TRANSDUCTION HISTIDINE KINASE J"/>
    <property type="match status" value="1"/>
</dbReference>
<dbReference type="SMART" id="SM00079">
    <property type="entry name" value="PBPe"/>
    <property type="match status" value="1"/>
</dbReference>
<dbReference type="STRING" id="392333.SAMN05660860_03209"/>
<feature type="domain" description="Histidine kinase" evidence="14">
    <location>
        <begin position="602"/>
        <end position="824"/>
    </location>
</feature>
<dbReference type="InterPro" id="IPR001320">
    <property type="entry name" value="Iontro_rcpt_C"/>
</dbReference>
<keyword evidence="6 16" id="KW-0418">Kinase</keyword>
<dbReference type="GO" id="GO:0000155">
    <property type="term" value="F:phosphorelay sensor kinase activity"/>
    <property type="evidence" value="ECO:0007669"/>
    <property type="project" value="InterPro"/>
</dbReference>
<evidence type="ECO:0000256" key="10">
    <source>
        <dbReference type="ARBA" id="ARBA00068150"/>
    </source>
</evidence>
<evidence type="ECO:0000256" key="12">
    <source>
        <dbReference type="SAM" id="Coils"/>
    </source>
</evidence>
<keyword evidence="4" id="KW-0808">Transferase</keyword>
<evidence type="ECO:0000256" key="6">
    <source>
        <dbReference type="ARBA" id="ARBA00022777"/>
    </source>
</evidence>
<evidence type="ECO:0000259" key="14">
    <source>
        <dbReference type="PROSITE" id="PS50109"/>
    </source>
</evidence>
<dbReference type="EC" id="2.7.13.3" evidence="2"/>
<evidence type="ECO:0000256" key="1">
    <source>
        <dbReference type="ARBA" id="ARBA00000085"/>
    </source>
</evidence>
<dbReference type="Pfam" id="PF00512">
    <property type="entry name" value="HisKA"/>
    <property type="match status" value="1"/>
</dbReference>
<dbReference type="InterPro" id="IPR011006">
    <property type="entry name" value="CheY-like_superfamily"/>
</dbReference>
<evidence type="ECO:0000313" key="16">
    <source>
        <dbReference type="EMBL" id="SDM80937.1"/>
    </source>
</evidence>
<dbReference type="InterPro" id="IPR036890">
    <property type="entry name" value="HATPase_C_sf"/>
</dbReference>
<dbReference type="Pfam" id="PF00072">
    <property type="entry name" value="Response_reg"/>
    <property type="match status" value="1"/>
</dbReference>
<dbReference type="FunFam" id="3.30.565.10:FF:000010">
    <property type="entry name" value="Sensor histidine kinase RcsC"/>
    <property type="match status" value="1"/>
</dbReference>
<dbReference type="AlphaFoldDB" id="A0A1G9W9H8"/>
<keyword evidence="13" id="KW-1133">Transmembrane helix</keyword>
<dbReference type="InterPro" id="IPR001789">
    <property type="entry name" value="Sig_transdc_resp-reg_receiver"/>
</dbReference>
<protein>
    <recommendedName>
        <fullName evidence="10">Sensory/regulatory protein RpfC</fullName>
        <ecNumber evidence="2">2.7.13.3</ecNumber>
    </recommendedName>
</protein>
<evidence type="ECO:0000256" key="11">
    <source>
        <dbReference type="PROSITE-ProRule" id="PRU00169"/>
    </source>
</evidence>
<dbReference type="Pfam" id="PF00497">
    <property type="entry name" value="SBP_bac_3"/>
    <property type="match status" value="2"/>
</dbReference>
<feature type="modified residue" description="4-aspartylphosphate" evidence="11">
    <location>
        <position position="912"/>
    </location>
</feature>
<sequence>MAGSTRYFLQLKQTLELLGASALTQGALLFVFILLWLGPAQAEPTKLAETPPGSSVILSASEYDFPPFCIVTEDNQADGFSVELLRAALKAMGREVSFRIGPWSEVKEFLSQGRVQVLPLVGRTPEREEIFDFTVPYITLHGTLVVRETTTDILSPDDLAGRQVAVMRGDNAEEFLRRIDLDDTRIVTTATFEDALRELAEGRHDAVVVQKLVAQQLIAKQGLSNLRIVGPPLDEFSQAFCFAVRAGDKELLGILNEGLSIVMADGTFQRLRNKWLGPIENLLKERRRIVVGGDSDYPPFEFLDENGEPAGFNVDLTRAIARQLGLDISIRLGPWKEIRQALERREIDVVQGMFYSLEREDVFDFTPAHSIVNHAIVVRAGARMPGGLKELDGLSILVMEGDIMHDAALDLGLAEQIFPVLSQKEALRLLAEGNHDVALVAKLPALYWVEKYGWGNLQLSDHSVRSPEYCYAVPRHNEWLLAHFSEGLANLRATGEFREIYAAWLGGYEKPEIVFLDVLKVFLWIVIPILLLLVGALLWSRALRKTVRKQTEELRIEIAERRQAAEDLQATNQRLETAMEHAANLARQAERANLAKSEFLATISHEIRTPMNGVIGMAGLLLDSRLDEEQRYYAQGVRSSAESLMVLINSILDFSKIEAGKLDLEILDFDLREFLEDFNALMALHARNKGLEFSCEAAADVPHLLQGDPGRLRQILTNLVDNAIKFTPQGRVAVQVVVQEELQSEVILKFSVCDTGIGIAKEGQEKLFQAFSQLDASTTRKFGGSGLGLAICKQLAEMMGGSIGVESNDDGEGSLFWFTARLSLQSLADVPEMLPRTAALDAAGGPSPPDTQQPNTTFFCNARILLAEDNSVNQLVAVRLLEKMGLRVDAVADGAEAVRALEERPYDLVFMDVSMPEVDGYEATRRIRQAQSAVRNPDIPVVAMTAHVMEADRLRCLEVGMNDYLSKPIDTQSLKQMLKKWLPAQSGPD</sequence>
<dbReference type="Gene3D" id="1.10.287.130">
    <property type="match status" value="1"/>
</dbReference>
<dbReference type="SMART" id="SM00387">
    <property type="entry name" value="HATPase_c"/>
    <property type="match status" value="1"/>
</dbReference>
<evidence type="ECO:0000256" key="4">
    <source>
        <dbReference type="ARBA" id="ARBA00022679"/>
    </source>
</evidence>
<keyword evidence="7" id="KW-0067">ATP-binding</keyword>
<keyword evidence="12" id="KW-0175">Coiled coil</keyword>
<dbReference type="GO" id="GO:0016020">
    <property type="term" value="C:membrane"/>
    <property type="evidence" value="ECO:0007669"/>
    <property type="project" value="InterPro"/>
</dbReference>
<dbReference type="InterPro" id="IPR001638">
    <property type="entry name" value="Solute-binding_3/MltF_N"/>
</dbReference>
<feature type="coiled-coil region" evidence="12">
    <location>
        <begin position="551"/>
        <end position="595"/>
    </location>
</feature>
<keyword evidence="5" id="KW-0547">Nucleotide-binding</keyword>
<comment type="catalytic activity">
    <reaction evidence="1">
        <text>ATP + protein L-histidine = ADP + protein N-phospho-L-histidine.</text>
        <dbReference type="EC" id="2.7.13.3"/>
    </reaction>
</comment>
<dbReference type="InterPro" id="IPR005467">
    <property type="entry name" value="His_kinase_dom"/>
</dbReference>
<dbReference type="InterPro" id="IPR004358">
    <property type="entry name" value="Sig_transdc_His_kin-like_C"/>
</dbReference>
<evidence type="ECO:0000256" key="9">
    <source>
        <dbReference type="ARBA" id="ARBA00064003"/>
    </source>
</evidence>
<proteinExistence type="predicted"/>
<dbReference type="CDD" id="cd13704">
    <property type="entry name" value="PBP2_HisK"/>
    <property type="match status" value="2"/>
</dbReference>
<dbReference type="PRINTS" id="PR00344">
    <property type="entry name" value="BCTRLSENSOR"/>
</dbReference>
<evidence type="ECO:0000259" key="15">
    <source>
        <dbReference type="PROSITE" id="PS50110"/>
    </source>
</evidence>
<evidence type="ECO:0000256" key="5">
    <source>
        <dbReference type="ARBA" id="ARBA00022741"/>
    </source>
</evidence>
<gene>
    <name evidence="16" type="ORF">SAMN05660860_03209</name>
</gene>
<dbReference type="CDD" id="cd16922">
    <property type="entry name" value="HATPase_EvgS-ArcB-TorS-like"/>
    <property type="match status" value="1"/>
</dbReference>
<dbReference type="PROSITE" id="PS50109">
    <property type="entry name" value="HIS_KIN"/>
    <property type="match status" value="1"/>
</dbReference>
<evidence type="ECO:0000256" key="8">
    <source>
        <dbReference type="ARBA" id="ARBA00023012"/>
    </source>
</evidence>
<evidence type="ECO:0000313" key="17">
    <source>
        <dbReference type="Proteomes" id="UP000182146"/>
    </source>
</evidence>
<name>A0A1G9W9H8_9BACT</name>
<dbReference type="Gene3D" id="3.40.190.10">
    <property type="entry name" value="Periplasmic binding protein-like II"/>
    <property type="match status" value="4"/>
</dbReference>
<dbReference type="CDD" id="cd17546">
    <property type="entry name" value="REC_hyHK_CKI1_RcsC-like"/>
    <property type="match status" value="1"/>
</dbReference>
<dbReference type="GO" id="GO:0005524">
    <property type="term" value="F:ATP binding"/>
    <property type="evidence" value="ECO:0007669"/>
    <property type="project" value="UniProtKB-KW"/>
</dbReference>